<dbReference type="Pfam" id="PF00589">
    <property type="entry name" value="Phage_integrase"/>
    <property type="match status" value="1"/>
</dbReference>
<feature type="domain" description="Tyr recombinase" evidence="5">
    <location>
        <begin position="240"/>
        <end position="419"/>
    </location>
</feature>
<comment type="similarity">
    <text evidence="1">Belongs to the 'phage' integrase family.</text>
</comment>
<evidence type="ECO:0000313" key="7">
    <source>
        <dbReference type="Proteomes" id="UP000746535"/>
    </source>
</evidence>
<gene>
    <name evidence="6" type="ORF">HBH25_21505</name>
</gene>
<dbReference type="EMBL" id="JAAVJI010000019">
    <property type="protein sequence ID" value="NJP03417.1"/>
    <property type="molecule type" value="Genomic_DNA"/>
</dbReference>
<dbReference type="RefSeq" id="WP_168085979.1">
    <property type="nucleotide sequence ID" value="NZ_JAAVJI010000019.1"/>
</dbReference>
<dbReference type="InterPro" id="IPR046668">
    <property type="entry name" value="DUF6538"/>
</dbReference>
<protein>
    <submittedName>
        <fullName evidence="6">Tyrosine-type recombinase/integrase</fullName>
    </submittedName>
</protein>
<keyword evidence="7" id="KW-1185">Reference proteome</keyword>
<comment type="caution">
    <text evidence="6">The sequence shown here is derived from an EMBL/GenBank/DDBJ whole genome shotgun (WGS) entry which is preliminary data.</text>
</comment>
<name>A0ABX0YJC2_9PSED</name>
<dbReference type="Proteomes" id="UP000746535">
    <property type="component" value="Unassembled WGS sequence"/>
</dbReference>
<proteinExistence type="inferred from homology"/>
<keyword evidence="3" id="KW-0238">DNA-binding</keyword>
<evidence type="ECO:0000256" key="1">
    <source>
        <dbReference type="ARBA" id="ARBA00008857"/>
    </source>
</evidence>
<dbReference type="InterPro" id="IPR050090">
    <property type="entry name" value="Tyrosine_recombinase_XerCD"/>
</dbReference>
<dbReference type="Pfam" id="PF20172">
    <property type="entry name" value="DUF6538"/>
    <property type="match status" value="1"/>
</dbReference>
<dbReference type="Gene3D" id="1.10.443.10">
    <property type="entry name" value="Intergrase catalytic core"/>
    <property type="match status" value="1"/>
</dbReference>
<dbReference type="InterPro" id="IPR011010">
    <property type="entry name" value="DNA_brk_join_enz"/>
</dbReference>
<sequence>MSDFLILKRGIFHVRLDVPADVREAFGNRKVLTKSLGATSKSEANHKKYKFIELWKRQIAEARKKKNVSDKEIWKDEALYISETMQQENDAFPIETLKFIELVEKHKIKNIDDRDELIDILTKKSTYTSKTIFTDARLKAYADFQHDRIIPKTIDTQLSRLKKFRAWLEKDDLDLNFDSVELHLNLLEHSQKTKKQYLFAYNSFFKWGKKYDKTIREKYKDLANPFENHDLREKLSTELKERKAFTSAEIKIIHQNTDDKNLRNIIKIGAYTGMRIEELFKIKKFEVEKQDEILFFNISKAKTKAGRRKVPIHSHIRDLIENYRKINPNDEYLLPSTAGNKYGNRSDALSKRFGRYKTELGFGSEYVFHSLRKSLITELQQNNIDPLIITSIVGHKTNSITFDIYSTGPSLKQKTSAIETLDFGLETIAFEL</sequence>
<evidence type="ECO:0000256" key="4">
    <source>
        <dbReference type="ARBA" id="ARBA00023172"/>
    </source>
</evidence>
<dbReference type="SUPFAM" id="SSF56349">
    <property type="entry name" value="DNA breaking-rejoining enzymes"/>
    <property type="match status" value="1"/>
</dbReference>
<dbReference type="InterPro" id="IPR002104">
    <property type="entry name" value="Integrase_catalytic"/>
</dbReference>
<dbReference type="PANTHER" id="PTHR30349:SF41">
    <property type="entry name" value="INTEGRASE_RECOMBINASE PROTEIN MJ0367-RELATED"/>
    <property type="match status" value="1"/>
</dbReference>
<evidence type="ECO:0000313" key="6">
    <source>
        <dbReference type="EMBL" id="NJP03417.1"/>
    </source>
</evidence>
<evidence type="ECO:0000256" key="3">
    <source>
        <dbReference type="ARBA" id="ARBA00023125"/>
    </source>
</evidence>
<evidence type="ECO:0000259" key="5">
    <source>
        <dbReference type="PROSITE" id="PS51898"/>
    </source>
</evidence>
<keyword evidence="2" id="KW-0229">DNA integration</keyword>
<evidence type="ECO:0000256" key="2">
    <source>
        <dbReference type="ARBA" id="ARBA00022908"/>
    </source>
</evidence>
<dbReference type="PANTHER" id="PTHR30349">
    <property type="entry name" value="PHAGE INTEGRASE-RELATED"/>
    <property type="match status" value="1"/>
</dbReference>
<dbReference type="InterPro" id="IPR013762">
    <property type="entry name" value="Integrase-like_cat_sf"/>
</dbReference>
<dbReference type="PROSITE" id="PS51898">
    <property type="entry name" value="TYR_RECOMBINASE"/>
    <property type="match status" value="1"/>
</dbReference>
<organism evidence="6 7">
    <name type="scientific">Pseudomonas quercus</name>
    <dbReference type="NCBI Taxonomy" id="2722792"/>
    <lineage>
        <taxon>Bacteria</taxon>
        <taxon>Pseudomonadati</taxon>
        <taxon>Pseudomonadota</taxon>
        <taxon>Gammaproteobacteria</taxon>
        <taxon>Pseudomonadales</taxon>
        <taxon>Pseudomonadaceae</taxon>
        <taxon>Pseudomonas</taxon>
    </lineage>
</organism>
<accession>A0ABX0YJC2</accession>
<keyword evidence="4" id="KW-0233">DNA recombination</keyword>
<reference evidence="6 7" key="1">
    <citation type="submission" date="2020-03" db="EMBL/GenBank/DDBJ databases">
        <authorList>
            <person name="Wang L."/>
            <person name="He N."/>
            <person name="Li Y."/>
            <person name="Fang Y."/>
            <person name="Zhang F."/>
        </authorList>
    </citation>
    <scope>NUCLEOTIDE SEQUENCE [LARGE SCALE GENOMIC DNA]</scope>
    <source>
        <strain evidence="7">hsmgli-8</strain>
    </source>
</reference>